<accession>A0A6N7L8B1</accession>
<comment type="caution">
    <text evidence="1">The sequence shown here is derived from an EMBL/GenBank/DDBJ whole genome shotgun (WGS) entry which is preliminary data.</text>
</comment>
<dbReference type="Proteomes" id="UP000439983">
    <property type="component" value="Unassembled WGS sequence"/>
</dbReference>
<proteinExistence type="predicted"/>
<dbReference type="RefSeq" id="WP_153436597.1">
    <property type="nucleotide sequence ID" value="NZ_JACIGA010000003.1"/>
</dbReference>
<organism evidence="1 2">
    <name type="scientific">Sinorhizobium terangae</name>
    <dbReference type="NCBI Taxonomy" id="110322"/>
    <lineage>
        <taxon>Bacteria</taxon>
        <taxon>Pseudomonadati</taxon>
        <taxon>Pseudomonadota</taxon>
        <taxon>Alphaproteobacteria</taxon>
        <taxon>Hyphomicrobiales</taxon>
        <taxon>Rhizobiaceae</taxon>
        <taxon>Sinorhizobium/Ensifer group</taxon>
        <taxon>Sinorhizobium</taxon>
    </lineage>
</organism>
<dbReference type="EMBL" id="WITC01000015">
    <property type="protein sequence ID" value="MQX13478.1"/>
    <property type="molecule type" value="Genomic_DNA"/>
</dbReference>
<dbReference type="AlphaFoldDB" id="A0A6N7L8B1"/>
<evidence type="ECO:0008006" key="3">
    <source>
        <dbReference type="Google" id="ProtNLM"/>
    </source>
</evidence>
<sequence>MAAGRPDDVIRLGHRPLIVSDVDEVVLEFLTPFKLFLESRQHRLLPRSFRLSGNIVDLQNGEAASEAAVKALLDAFYDAQEQWQTPAALVVNALAELSAEADIVFLTAMPPRHAAKRRALLDALGLPYPLLASEEPKGPLVEQLHGGRELPMVFIDDILRNLHSVRDHAPACLLINLMANTEFRALAPVPDAGIHAAADWTEAAPLIRAHFGRWAPRR</sequence>
<evidence type="ECO:0000313" key="1">
    <source>
        <dbReference type="EMBL" id="MQX13478.1"/>
    </source>
</evidence>
<dbReference type="OrthoDB" id="7192139at2"/>
<evidence type="ECO:0000313" key="2">
    <source>
        <dbReference type="Proteomes" id="UP000439983"/>
    </source>
</evidence>
<name>A0A6N7L8B1_SINTE</name>
<reference evidence="1 2" key="1">
    <citation type="journal article" date="2013" name="Genome Biol.">
        <title>Comparative genomics of the core and accessory genomes of 48 Sinorhizobium strains comprising five genospecies.</title>
        <authorList>
            <person name="Sugawara M."/>
            <person name="Epstein B."/>
            <person name="Badgley B.D."/>
            <person name="Unno T."/>
            <person name="Xu L."/>
            <person name="Reese J."/>
            <person name="Gyaneshwar P."/>
            <person name="Denny R."/>
            <person name="Mudge J."/>
            <person name="Bharti A.K."/>
            <person name="Farmer A.D."/>
            <person name="May G.D."/>
            <person name="Woodward J.E."/>
            <person name="Medigue C."/>
            <person name="Vallenet D."/>
            <person name="Lajus A."/>
            <person name="Rouy Z."/>
            <person name="Martinez-Vaz B."/>
            <person name="Tiffin P."/>
            <person name="Young N.D."/>
            <person name="Sadowsky M.J."/>
        </authorList>
    </citation>
    <scope>NUCLEOTIDE SEQUENCE [LARGE SCALE GENOMIC DNA]</scope>
    <source>
        <strain evidence="1 2">USDA4894</strain>
    </source>
</reference>
<protein>
    <recommendedName>
        <fullName evidence="3">HAD family hydrolase</fullName>
    </recommendedName>
</protein>
<keyword evidence="2" id="KW-1185">Reference proteome</keyword>
<gene>
    <name evidence="1" type="ORF">GHK62_01550</name>
</gene>